<name>A0ABS5PMM4_9FIRM</name>
<evidence type="ECO:0000313" key="4">
    <source>
        <dbReference type="Proteomes" id="UP000746471"/>
    </source>
</evidence>
<dbReference type="InterPro" id="IPR028896">
    <property type="entry name" value="GcvT/YgfZ/DmdA"/>
</dbReference>
<dbReference type="SUPFAM" id="SSF103025">
    <property type="entry name" value="Folate-binding domain"/>
    <property type="match status" value="1"/>
</dbReference>
<evidence type="ECO:0000259" key="1">
    <source>
        <dbReference type="Pfam" id="PF01571"/>
    </source>
</evidence>
<dbReference type="PANTHER" id="PTHR43757:SF2">
    <property type="entry name" value="AMINOMETHYLTRANSFERASE, MITOCHONDRIAL"/>
    <property type="match status" value="1"/>
</dbReference>
<evidence type="ECO:0000259" key="2">
    <source>
        <dbReference type="Pfam" id="PF08669"/>
    </source>
</evidence>
<dbReference type="SUPFAM" id="SSF101790">
    <property type="entry name" value="Aminomethyltransferase beta-barrel domain"/>
    <property type="match status" value="1"/>
</dbReference>
<dbReference type="InterPro" id="IPR029043">
    <property type="entry name" value="GcvT/YgfZ_C"/>
</dbReference>
<sequence>MFKNVYQDDIMKKAQHDAVRNTVGWYLWTHQLLVVTGEDADSFLDKMFAKPIANLKIGKARYTTMLNEEGIIIDDVVIFRLEEKKFWITTLFVRKMIAWFDQHKGDSSVAYTDETPSWEMYAVQGPNSKALINAIAKEDVEDQSFFSIRDNKIDDIPVKITRAGFTGEKMGFEIYVAPDKAPLIEAKLAEAGKAFDALQVTEFQVMVWTLATEKGFYLMGDIAYTNPFEVGLERGIKWDRDFIGKEALEKVKEEGPKRQMVGFVVDNEEAHIPDRAKGGPGVLIYVDGKAVGRVAKFTYGFTAGRSIGIAVVDSENAKIGDRAVINGYDATLTDRVFVS</sequence>
<dbReference type="Pfam" id="PF08669">
    <property type="entry name" value="GCV_T_C"/>
    <property type="match status" value="1"/>
</dbReference>
<dbReference type="Gene3D" id="3.30.1360.120">
    <property type="entry name" value="Probable tRNA modification gtpase trme, domain 1"/>
    <property type="match status" value="1"/>
</dbReference>
<dbReference type="Proteomes" id="UP000746471">
    <property type="component" value="Unassembled WGS sequence"/>
</dbReference>
<dbReference type="InterPro" id="IPR006222">
    <property type="entry name" value="GCVT_N"/>
</dbReference>
<dbReference type="PIRSF" id="PIRSF006487">
    <property type="entry name" value="GcvT"/>
    <property type="match status" value="1"/>
</dbReference>
<gene>
    <name evidence="3" type="ORF">KHM83_01280</name>
</gene>
<evidence type="ECO:0000313" key="3">
    <source>
        <dbReference type="EMBL" id="MBS7525302.1"/>
    </source>
</evidence>
<dbReference type="PANTHER" id="PTHR43757">
    <property type="entry name" value="AMINOMETHYLTRANSFERASE"/>
    <property type="match status" value="1"/>
</dbReference>
<dbReference type="InterPro" id="IPR027266">
    <property type="entry name" value="TrmE/GcvT-like"/>
</dbReference>
<feature type="domain" description="Aminomethyltransferase C-terminal" evidence="2">
    <location>
        <begin position="258"/>
        <end position="337"/>
    </location>
</feature>
<proteinExistence type="predicted"/>
<dbReference type="Pfam" id="PF01571">
    <property type="entry name" value="GCV_T"/>
    <property type="match status" value="1"/>
</dbReference>
<organism evidence="3 4">
    <name type="scientific">Fusibacter paucivorans</name>
    <dbReference type="NCBI Taxonomy" id="76009"/>
    <lineage>
        <taxon>Bacteria</taxon>
        <taxon>Bacillati</taxon>
        <taxon>Bacillota</taxon>
        <taxon>Clostridia</taxon>
        <taxon>Eubacteriales</taxon>
        <taxon>Eubacteriales Family XII. Incertae Sedis</taxon>
        <taxon>Fusibacter</taxon>
    </lineage>
</organism>
<feature type="domain" description="GCVT N-terminal" evidence="1">
    <location>
        <begin position="13"/>
        <end position="239"/>
    </location>
</feature>
<reference evidence="3 4" key="1">
    <citation type="submission" date="2021-05" db="EMBL/GenBank/DDBJ databases">
        <title>Fusibacter ferrireducens sp. nov., an anaerobic, sulfur- and Fe-reducing bacterium isolated from the mangrove sediment.</title>
        <authorList>
            <person name="Qiu D."/>
        </authorList>
    </citation>
    <scope>NUCLEOTIDE SEQUENCE [LARGE SCALE GENOMIC DNA]</scope>
    <source>
        <strain evidence="3 4">DSM 12116</strain>
    </source>
</reference>
<protein>
    <submittedName>
        <fullName evidence="3">Aminomethyltransferase family protein</fullName>
    </submittedName>
</protein>
<comment type="caution">
    <text evidence="3">The sequence shown here is derived from an EMBL/GenBank/DDBJ whole genome shotgun (WGS) entry which is preliminary data.</text>
</comment>
<dbReference type="EMBL" id="JAHBCL010000002">
    <property type="protein sequence ID" value="MBS7525302.1"/>
    <property type="molecule type" value="Genomic_DNA"/>
</dbReference>
<dbReference type="RefSeq" id="WP_213235092.1">
    <property type="nucleotide sequence ID" value="NZ_JAHBCL010000002.1"/>
</dbReference>
<dbReference type="InterPro" id="IPR013977">
    <property type="entry name" value="GcvT_C"/>
</dbReference>
<keyword evidence="4" id="KW-1185">Reference proteome</keyword>
<accession>A0ABS5PMM4</accession>